<name>A0ABT1KZ67_9ACTN</name>
<dbReference type="RefSeq" id="WP_254182252.1">
    <property type="nucleotide sequence ID" value="NZ_JANARS010000006.1"/>
</dbReference>
<evidence type="ECO:0000256" key="1">
    <source>
        <dbReference type="SAM" id="Phobius"/>
    </source>
</evidence>
<reference evidence="2 3" key="1">
    <citation type="submission" date="2022-06" db="EMBL/GenBank/DDBJ databases">
        <authorList>
            <person name="So Y."/>
        </authorList>
    </citation>
    <scope>NUCLEOTIDE SEQUENCE [LARGE SCALE GENOMIC DNA]</scope>
    <source>
        <strain evidence="2 3">STR3</strain>
    </source>
</reference>
<keyword evidence="3" id="KW-1185">Reference proteome</keyword>
<evidence type="ECO:0000313" key="2">
    <source>
        <dbReference type="EMBL" id="MCP3423055.1"/>
    </source>
</evidence>
<feature type="transmembrane region" description="Helical" evidence="1">
    <location>
        <begin position="92"/>
        <end position="112"/>
    </location>
</feature>
<accession>A0ABT1KZ67</accession>
<protein>
    <recommendedName>
        <fullName evidence="4">PH domain-containing protein</fullName>
    </recommendedName>
</protein>
<comment type="caution">
    <text evidence="2">The sequence shown here is derived from an EMBL/GenBank/DDBJ whole genome shotgun (WGS) entry which is preliminary data.</text>
</comment>
<keyword evidence="1" id="KW-0472">Membrane</keyword>
<evidence type="ECO:0008006" key="4">
    <source>
        <dbReference type="Google" id="ProtNLM"/>
    </source>
</evidence>
<feature type="transmembrane region" description="Helical" evidence="1">
    <location>
        <begin position="16"/>
        <end position="34"/>
    </location>
</feature>
<feature type="transmembrane region" description="Helical" evidence="1">
    <location>
        <begin position="118"/>
        <end position="140"/>
    </location>
</feature>
<organism evidence="2 3">
    <name type="scientific">Nocardioides pinisoli</name>
    <dbReference type="NCBI Taxonomy" id="2950279"/>
    <lineage>
        <taxon>Bacteria</taxon>
        <taxon>Bacillati</taxon>
        <taxon>Actinomycetota</taxon>
        <taxon>Actinomycetes</taxon>
        <taxon>Propionibacteriales</taxon>
        <taxon>Nocardioidaceae</taxon>
        <taxon>Nocardioides</taxon>
    </lineage>
</organism>
<evidence type="ECO:0000313" key="3">
    <source>
        <dbReference type="Proteomes" id="UP001204524"/>
    </source>
</evidence>
<sequence>MVQLSTPTPQTPGTRLLGLVVGLVAIAIGVSLLLRAESALGATGAALFVVLGLVVVLSLVGAGQDPAPVERQVTWEGEPARFLPRPGRRAQLLGLVVMTLLGGWFAAMGVVGALEESWVWPVLAVVPAVYFLGFPVLAALGRFRVGGTWLTSTRVVDEQRGLRSELALADVDTVTPRSTTVHLAPVDSVSVEHRRLAPWPWCARSRGSDLVVDAGAHPGGSKVLAAEVRAAVAASRR</sequence>
<proteinExistence type="predicted"/>
<dbReference type="EMBL" id="JANARS010000006">
    <property type="protein sequence ID" value="MCP3423055.1"/>
    <property type="molecule type" value="Genomic_DNA"/>
</dbReference>
<gene>
    <name evidence="2" type="ORF">NCI01_14725</name>
</gene>
<keyword evidence="1" id="KW-1133">Transmembrane helix</keyword>
<feature type="transmembrane region" description="Helical" evidence="1">
    <location>
        <begin position="40"/>
        <end position="62"/>
    </location>
</feature>
<dbReference type="Proteomes" id="UP001204524">
    <property type="component" value="Unassembled WGS sequence"/>
</dbReference>
<keyword evidence="1" id="KW-0812">Transmembrane</keyword>